<accession>A0ABR2CDT4</accession>
<evidence type="ECO:0000313" key="1">
    <source>
        <dbReference type="EMBL" id="KAK8517494.1"/>
    </source>
</evidence>
<dbReference type="EMBL" id="JBBPBM010000055">
    <property type="protein sequence ID" value="KAK8517494.1"/>
    <property type="molecule type" value="Genomic_DNA"/>
</dbReference>
<organism evidence="1 2">
    <name type="scientific">Hibiscus sabdariffa</name>
    <name type="common">roselle</name>
    <dbReference type="NCBI Taxonomy" id="183260"/>
    <lineage>
        <taxon>Eukaryota</taxon>
        <taxon>Viridiplantae</taxon>
        <taxon>Streptophyta</taxon>
        <taxon>Embryophyta</taxon>
        <taxon>Tracheophyta</taxon>
        <taxon>Spermatophyta</taxon>
        <taxon>Magnoliopsida</taxon>
        <taxon>eudicotyledons</taxon>
        <taxon>Gunneridae</taxon>
        <taxon>Pentapetalae</taxon>
        <taxon>rosids</taxon>
        <taxon>malvids</taxon>
        <taxon>Malvales</taxon>
        <taxon>Malvaceae</taxon>
        <taxon>Malvoideae</taxon>
        <taxon>Hibiscus</taxon>
    </lineage>
</organism>
<name>A0ABR2CDT4_9ROSI</name>
<keyword evidence="2" id="KW-1185">Reference proteome</keyword>
<sequence>MGFLETAIGSDHCPVIISLQGTRKKGRRDFKFEMKWLLEEECQMKVNESWGFMRNVSHTSVWSRKIKKTSFKLKKWSKKKYGRH</sequence>
<reference evidence="1 2" key="1">
    <citation type="journal article" date="2024" name="G3 (Bethesda)">
        <title>Genome assembly of Hibiscus sabdariffa L. provides insights into metabolisms of medicinal natural products.</title>
        <authorList>
            <person name="Kim T."/>
        </authorList>
    </citation>
    <scope>NUCLEOTIDE SEQUENCE [LARGE SCALE GENOMIC DNA]</scope>
    <source>
        <strain evidence="1">TK-2024</strain>
        <tissue evidence="1">Old leaves</tissue>
    </source>
</reference>
<evidence type="ECO:0000313" key="2">
    <source>
        <dbReference type="Proteomes" id="UP001472677"/>
    </source>
</evidence>
<gene>
    <name evidence="1" type="ORF">V6N12_016344</name>
</gene>
<protein>
    <submittedName>
        <fullName evidence="1">Uncharacterized protein</fullName>
    </submittedName>
</protein>
<dbReference type="Proteomes" id="UP001472677">
    <property type="component" value="Unassembled WGS sequence"/>
</dbReference>
<proteinExistence type="predicted"/>
<comment type="caution">
    <text evidence="1">The sequence shown here is derived from an EMBL/GenBank/DDBJ whole genome shotgun (WGS) entry which is preliminary data.</text>
</comment>